<comment type="subunit">
    <text evidence="6">Monomer.</text>
</comment>
<protein>
    <recommendedName>
        <fullName evidence="6 7">Methionine aminopeptidase</fullName>
        <shortName evidence="6">MAP</shortName>
        <shortName evidence="6">MetAP</shortName>
        <ecNumber evidence="6 7">3.4.11.18</ecNumber>
    </recommendedName>
    <alternativeName>
        <fullName evidence="6">Peptidase M</fullName>
    </alternativeName>
</protein>
<accession>A0ABT2RF60</accession>
<comment type="cofactor">
    <cofactor evidence="6">
        <name>Co(2+)</name>
        <dbReference type="ChEBI" id="CHEBI:48828"/>
    </cofactor>
    <cofactor evidence="6">
        <name>Zn(2+)</name>
        <dbReference type="ChEBI" id="CHEBI:29105"/>
    </cofactor>
    <cofactor evidence="6">
        <name>Mn(2+)</name>
        <dbReference type="ChEBI" id="CHEBI:29035"/>
    </cofactor>
    <cofactor evidence="6">
        <name>Fe(2+)</name>
        <dbReference type="ChEBI" id="CHEBI:29033"/>
    </cofactor>
    <text evidence="6">Binds 2 divalent metal cations per subunit. Has a high-affinity and a low affinity metal-binding site. The true nature of the physiological cofactor is under debate. The enzyme is active with cobalt, zinc, manganese or divalent iron ions. Most likely, methionine aminopeptidases function as mononuclear Fe(2+)-metalloproteases under physiological conditions, and the catalytically relevant metal-binding site has been assigned to the histidine-containing high-affinity site.</text>
</comment>
<comment type="caution">
    <text evidence="9">The sequence shown here is derived from an EMBL/GenBank/DDBJ whole genome shotgun (WGS) entry which is preliminary data.</text>
</comment>
<reference evidence="9" key="1">
    <citation type="submission" date="2022-05" db="EMBL/GenBank/DDBJ databases">
        <title>Description of a novel species of Leclercia; Leclercia tamurae and the Proposal for a Novel Genus Silvania gen. nov. Containing Two Novel Species Silvania hatchlandensis sp. nov. and Silvania confinis sp. nov. Isolated from the Rhizosphere of Oak.</title>
        <authorList>
            <person name="Maddock D.W."/>
            <person name="Brady C.L."/>
            <person name="Denman S."/>
            <person name="Arnold D."/>
        </authorList>
    </citation>
    <scope>NUCLEOTIDE SEQUENCE</scope>
    <source>
        <strain evidence="9">H6S3</strain>
    </source>
</reference>
<proteinExistence type="inferred from homology"/>
<dbReference type="CDD" id="cd01086">
    <property type="entry name" value="MetAP1"/>
    <property type="match status" value="1"/>
</dbReference>
<keyword evidence="10" id="KW-1185">Reference proteome</keyword>
<evidence type="ECO:0000256" key="5">
    <source>
        <dbReference type="ARBA" id="ARBA00022801"/>
    </source>
</evidence>
<dbReference type="InterPro" id="IPR002467">
    <property type="entry name" value="Pept_M24A_MAP1"/>
</dbReference>
<feature type="binding site" evidence="6">
    <location>
        <position position="179"/>
    </location>
    <ligand>
        <name>substrate</name>
    </ligand>
</feature>
<feature type="binding site" evidence="6">
    <location>
        <position position="109"/>
    </location>
    <ligand>
        <name>a divalent metal cation</name>
        <dbReference type="ChEBI" id="CHEBI:60240"/>
        <label>2</label>
        <note>catalytic</note>
    </ligand>
</feature>
<dbReference type="HAMAP" id="MF_01974">
    <property type="entry name" value="MetAP_1"/>
    <property type="match status" value="1"/>
</dbReference>
<dbReference type="EMBL" id="JAMHKS010000076">
    <property type="protein sequence ID" value="MCU6679522.1"/>
    <property type="molecule type" value="Genomic_DNA"/>
</dbReference>
<evidence type="ECO:0000313" key="9">
    <source>
        <dbReference type="EMBL" id="MCU6679522.1"/>
    </source>
</evidence>
<dbReference type="SUPFAM" id="SSF55920">
    <property type="entry name" value="Creatinase/aminopeptidase"/>
    <property type="match status" value="1"/>
</dbReference>
<dbReference type="Pfam" id="PF00557">
    <property type="entry name" value="Peptidase_M24"/>
    <property type="match status" value="1"/>
</dbReference>
<dbReference type="Gene3D" id="3.90.230.10">
    <property type="entry name" value="Creatinase/methionine aminopeptidase superfamily"/>
    <property type="match status" value="1"/>
</dbReference>
<dbReference type="InterPro" id="IPR000994">
    <property type="entry name" value="Pept_M24"/>
</dbReference>
<feature type="binding site" evidence="6">
    <location>
        <position position="205"/>
    </location>
    <ligand>
        <name>a divalent metal cation</name>
        <dbReference type="ChEBI" id="CHEBI:60240"/>
        <label>2</label>
        <note>catalytic</note>
    </ligand>
</feature>
<evidence type="ECO:0000256" key="4">
    <source>
        <dbReference type="ARBA" id="ARBA00022723"/>
    </source>
</evidence>
<comment type="similarity">
    <text evidence="6">Belongs to the peptidase M24A family. Methionine aminopeptidase type 1 subfamily.</text>
</comment>
<dbReference type="Proteomes" id="UP001062027">
    <property type="component" value="Unassembled WGS sequence"/>
</dbReference>
<comment type="function">
    <text evidence="1 6">Removes the N-terminal methionine from nascent proteins. The N-terminal methionine is often cleaved when the second residue in the primary sequence is small and uncharged (Met-Ala-, Cys, Gly, Pro, Ser, Thr, or Val). Requires deformylation of the N(alpha)-formylated initiator methionine before it can be hydrolyzed.</text>
</comment>
<organism evidence="9 10">
    <name type="scientific">Leclercia tamurae</name>
    <dbReference type="NCBI Taxonomy" id="2926467"/>
    <lineage>
        <taxon>Bacteria</taxon>
        <taxon>Pseudomonadati</taxon>
        <taxon>Pseudomonadota</taxon>
        <taxon>Gammaproteobacteria</taxon>
        <taxon>Enterobacterales</taxon>
        <taxon>Enterobacteriaceae</taxon>
        <taxon>Leclercia</taxon>
    </lineage>
</organism>
<evidence type="ECO:0000256" key="6">
    <source>
        <dbReference type="HAMAP-Rule" id="MF_01974"/>
    </source>
</evidence>
<keyword evidence="3 6" id="KW-0645">Protease</keyword>
<evidence type="ECO:0000259" key="8">
    <source>
        <dbReference type="Pfam" id="PF00557"/>
    </source>
</evidence>
<sequence length="259" mass="28511">MPSILIKTADELARQRHAGELLASVFTMLDDFIKPGVSTMEINNRAEAFIVDQLKSRPASKGQYDYPYVLNTSVNDVVCHGIPKESEHLKSGAIVNVDITLENAGMIADSSKMYLIGEVSPLARRLVKATYEGMWKGIRAVKPGATLGDIGHAIQSYVESQGYSVVREYCGHGIGKEMHEEPQILHYGKPGEGPVLQEGMVFTIEPMINQGGSRIKTKKDGWTVVTRDKKLSAQWEHTIAVTADGFEVLTLRPEESIPD</sequence>
<feature type="binding site" evidence="6">
    <location>
        <position position="172"/>
    </location>
    <ligand>
        <name>a divalent metal cation</name>
        <dbReference type="ChEBI" id="CHEBI:60240"/>
        <label>2</label>
        <note>catalytic</note>
    </ligand>
</feature>
<dbReference type="NCBIfam" id="TIGR00500">
    <property type="entry name" value="met_pdase_I"/>
    <property type="match status" value="1"/>
</dbReference>
<feature type="binding site" evidence="6">
    <location>
        <position position="236"/>
    </location>
    <ligand>
        <name>a divalent metal cation</name>
        <dbReference type="ChEBI" id="CHEBI:60240"/>
        <label>2</label>
        <note>catalytic</note>
    </ligand>
</feature>
<feature type="binding site" evidence="6">
    <location>
        <position position="98"/>
    </location>
    <ligand>
        <name>a divalent metal cation</name>
        <dbReference type="ChEBI" id="CHEBI:60240"/>
        <label>1</label>
    </ligand>
</feature>
<keyword evidence="2 6" id="KW-0031">Aminopeptidase</keyword>
<evidence type="ECO:0000313" key="10">
    <source>
        <dbReference type="Proteomes" id="UP001062027"/>
    </source>
</evidence>
<dbReference type="PANTHER" id="PTHR43330">
    <property type="entry name" value="METHIONINE AMINOPEPTIDASE"/>
    <property type="match status" value="1"/>
</dbReference>
<dbReference type="GO" id="GO:0004239">
    <property type="term" value="F:initiator methionyl aminopeptidase activity"/>
    <property type="evidence" value="ECO:0007669"/>
    <property type="project" value="UniProtKB-EC"/>
</dbReference>
<feature type="binding site" evidence="6">
    <location>
        <position position="109"/>
    </location>
    <ligand>
        <name>a divalent metal cation</name>
        <dbReference type="ChEBI" id="CHEBI:60240"/>
        <label>1</label>
    </ligand>
</feature>
<feature type="binding site" evidence="6">
    <location>
        <position position="80"/>
    </location>
    <ligand>
        <name>substrate</name>
    </ligand>
</feature>
<gene>
    <name evidence="6 9" type="primary">map</name>
    <name evidence="9" type="ORF">M8318_17860</name>
</gene>
<name>A0ABT2RF60_9ENTR</name>
<evidence type="ECO:0000256" key="1">
    <source>
        <dbReference type="ARBA" id="ARBA00002521"/>
    </source>
</evidence>
<dbReference type="RefSeq" id="WP_262663773.1">
    <property type="nucleotide sequence ID" value="NZ_JAMHKS010000076.1"/>
</dbReference>
<evidence type="ECO:0000256" key="7">
    <source>
        <dbReference type="RuleBase" id="RU003653"/>
    </source>
</evidence>
<comment type="catalytic activity">
    <reaction evidence="6 7">
        <text>Release of N-terminal amino acids, preferentially methionine, from peptides and arylamides.</text>
        <dbReference type="EC" id="3.4.11.18"/>
    </reaction>
</comment>
<keyword evidence="4 6" id="KW-0479">Metal-binding</keyword>
<dbReference type="InterPro" id="IPR036005">
    <property type="entry name" value="Creatinase/aminopeptidase-like"/>
</dbReference>
<evidence type="ECO:0000256" key="3">
    <source>
        <dbReference type="ARBA" id="ARBA00022670"/>
    </source>
</evidence>
<dbReference type="PANTHER" id="PTHR43330:SF27">
    <property type="entry name" value="METHIONINE AMINOPEPTIDASE"/>
    <property type="match status" value="1"/>
</dbReference>
<dbReference type="InterPro" id="IPR001714">
    <property type="entry name" value="Pept_M24_MAP"/>
</dbReference>
<feature type="domain" description="Peptidase M24" evidence="8">
    <location>
        <begin position="16"/>
        <end position="243"/>
    </location>
</feature>
<evidence type="ECO:0000256" key="2">
    <source>
        <dbReference type="ARBA" id="ARBA00022438"/>
    </source>
</evidence>
<dbReference type="PRINTS" id="PR00599">
    <property type="entry name" value="MAPEPTIDASE"/>
</dbReference>
<feature type="binding site" evidence="6">
    <location>
        <position position="236"/>
    </location>
    <ligand>
        <name>a divalent metal cation</name>
        <dbReference type="ChEBI" id="CHEBI:60240"/>
        <label>1</label>
    </ligand>
</feature>
<keyword evidence="5 6" id="KW-0378">Hydrolase</keyword>
<dbReference type="EC" id="3.4.11.18" evidence="6 7"/>
<dbReference type="PROSITE" id="PS00680">
    <property type="entry name" value="MAP_1"/>
    <property type="match status" value="1"/>
</dbReference>